<sequence>MGSSYGRPDLPPQQIYPPPQPPQLHSSMPPPQQTYQHHQQSQHGHPAHPHNDHRQTQHQTLPNIHGMHSSMDQAPHSRHPPPPHPHTMPHHLPNAHPQMHLPSHHSNIDSVGGPPPGHNAGPVSHEQGARVSGSSLARFSKVDEAAGRKYILEVVQQPKRARMCGFGDKDRRPITPPPCVRLVILDIKTGKEVDISDLDPLTFVLNVDLWDEAGSREVNLVRSATGGSGPSAHNSGSNLQTYSYGPTNSTEMSHGQYQPQHPLSPSREGGYNPPPQVAYPADYPLQSAYTQPSPQYNNPAYPSGPGYYPQAQYRQDSGPAPSYSRAGSAAPSNYPTYSSSARSSLLSSQPQGMSSRNLIGSVAVSAFRLADTENRIGIWFVLQDLSVRVEGPFRLRFSAVNVARTNKTPRDGSNPQVNTGRVPLLASGFSDVFTVYSAKKFPGVCESTPLSKRFAVQGVKIPIRKDGASKGEDDDYYGE</sequence>
<evidence type="ECO:0000256" key="4">
    <source>
        <dbReference type="ARBA" id="ARBA00023163"/>
    </source>
</evidence>
<comment type="similarity">
    <text evidence="6">Belongs to the velvet family. VelB subfamily.</text>
</comment>
<evidence type="ECO:0000256" key="2">
    <source>
        <dbReference type="ARBA" id="ARBA00022969"/>
    </source>
</evidence>
<accession>A0A0A1SZH9</accession>
<feature type="compositionally biased region" description="Low complexity" evidence="7">
    <location>
        <begin position="338"/>
        <end position="348"/>
    </location>
</feature>
<dbReference type="EMBL" id="CDHN01000003">
    <property type="protein sequence ID" value="CEJ90201.1"/>
    <property type="molecule type" value="Genomic_DNA"/>
</dbReference>
<feature type="compositionally biased region" description="Pro residues" evidence="7">
    <location>
        <begin position="9"/>
        <end position="32"/>
    </location>
</feature>
<dbReference type="InterPro" id="IPR038491">
    <property type="entry name" value="Velvet_dom_sf"/>
</dbReference>
<reference evidence="9 10" key="1">
    <citation type="journal article" date="2015" name="Genome Announc.">
        <title>Draft Genome Sequence and Gene Annotation of the Entomopathogenic Fungus Verticillium hemipterigenum.</title>
        <authorList>
            <person name="Horn F."/>
            <person name="Habel A."/>
            <person name="Scharf D.H."/>
            <person name="Dworschak J."/>
            <person name="Brakhage A.A."/>
            <person name="Guthke R."/>
            <person name="Hertweck C."/>
            <person name="Linde J."/>
        </authorList>
    </citation>
    <scope>NUCLEOTIDE SEQUENCE [LARGE SCALE GENOMIC DNA]</scope>
</reference>
<dbReference type="HOGENOM" id="CLU_022491_0_1_1"/>
<evidence type="ECO:0000256" key="6">
    <source>
        <dbReference type="ARBA" id="ARBA00038045"/>
    </source>
</evidence>
<dbReference type="InterPro" id="IPR037525">
    <property type="entry name" value="Velvet_dom"/>
</dbReference>
<organism evidence="9 10">
    <name type="scientific">[Torrubiella] hemipterigena</name>
    <dbReference type="NCBI Taxonomy" id="1531966"/>
    <lineage>
        <taxon>Eukaryota</taxon>
        <taxon>Fungi</taxon>
        <taxon>Dikarya</taxon>
        <taxon>Ascomycota</taxon>
        <taxon>Pezizomycotina</taxon>
        <taxon>Sordariomycetes</taxon>
        <taxon>Hypocreomycetidae</taxon>
        <taxon>Hypocreales</taxon>
        <taxon>Clavicipitaceae</taxon>
        <taxon>Clavicipitaceae incertae sedis</taxon>
        <taxon>'Torrubiella' clade</taxon>
    </lineage>
</organism>
<feature type="compositionally biased region" description="Low complexity" evidence="7">
    <location>
        <begin position="33"/>
        <end position="44"/>
    </location>
</feature>
<evidence type="ECO:0000256" key="3">
    <source>
        <dbReference type="ARBA" id="ARBA00023015"/>
    </source>
</evidence>
<keyword evidence="5" id="KW-0539">Nucleus</keyword>
<dbReference type="Gene3D" id="2.60.40.3960">
    <property type="entry name" value="Velvet domain"/>
    <property type="match status" value="2"/>
</dbReference>
<dbReference type="GO" id="GO:0005634">
    <property type="term" value="C:nucleus"/>
    <property type="evidence" value="ECO:0007669"/>
    <property type="project" value="UniProtKB-SubCell"/>
</dbReference>
<keyword evidence="10" id="KW-1185">Reference proteome</keyword>
<feature type="region of interest" description="Disordered" evidence="7">
    <location>
        <begin position="1"/>
        <end position="134"/>
    </location>
</feature>
<feature type="compositionally biased region" description="Polar residues" evidence="7">
    <location>
        <begin position="231"/>
        <end position="263"/>
    </location>
</feature>
<dbReference type="AlphaFoldDB" id="A0A0A1SZH9"/>
<evidence type="ECO:0000259" key="8">
    <source>
        <dbReference type="PROSITE" id="PS51821"/>
    </source>
</evidence>
<feature type="domain" description="Velvet" evidence="8">
    <location>
        <begin position="145"/>
        <end position="464"/>
    </location>
</feature>
<protein>
    <recommendedName>
        <fullName evidence="8">Velvet domain-containing protein</fullName>
    </recommendedName>
</protein>
<dbReference type="InterPro" id="IPR021740">
    <property type="entry name" value="Velvet"/>
</dbReference>
<keyword evidence="3" id="KW-0805">Transcription regulation</keyword>
<keyword evidence="2" id="KW-0749">Sporulation</keyword>
<gene>
    <name evidence="9" type="ORF">VHEMI06000</name>
</gene>
<evidence type="ECO:0000313" key="10">
    <source>
        <dbReference type="Proteomes" id="UP000039046"/>
    </source>
</evidence>
<feature type="compositionally biased region" description="Polar residues" evidence="7">
    <location>
        <begin position="287"/>
        <end position="300"/>
    </location>
</feature>
<name>A0A0A1SZH9_9HYPO</name>
<dbReference type="OrthoDB" id="1746739at2759"/>
<evidence type="ECO:0000256" key="1">
    <source>
        <dbReference type="ARBA" id="ARBA00004123"/>
    </source>
</evidence>
<dbReference type="PROSITE" id="PS51821">
    <property type="entry name" value="VELVET"/>
    <property type="match status" value="1"/>
</dbReference>
<evidence type="ECO:0000256" key="5">
    <source>
        <dbReference type="ARBA" id="ARBA00023242"/>
    </source>
</evidence>
<proteinExistence type="inferred from homology"/>
<dbReference type="PANTHER" id="PTHR33572:SF3">
    <property type="entry name" value="VELVET COMPLEX SUBUNIT B"/>
    <property type="match status" value="1"/>
</dbReference>
<dbReference type="PANTHER" id="PTHR33572">
    <property type="entry name" value="SPORE DEVELOPMENT REGULATOR VOSA"/>
    <property type="match status" value="1"/>
</dbReference>
<feature type="region of interest" description="Disordered" evidence="7">
    <location>
        <begin position="222"/>
        <end position="354"/>
    </location>
</feature>
<dbReference type="Proteomes" id="UP000039046">
    <property type="component" value="Unassembled WGS sequence"/>
</dbReference>
<evidence type="ECO:0000256" key="7">
    <source>
        <dbReference type="SAM" id="MobiDB-lite"/>
    </source>
</evidence>
<comment type="subcellular location">
    <subcellularLocation>
        <location evidence="1">Nucleus</location>
    </subcellularLocation>
</comment>
<keyword evidence="4" id="KW-0804">Transcription</keyword>
<dbReference type="Pfam" id="PF11754">
    <property type="entry name" value="Velvet"/>
    <property type="match status" value="1"/>
</dbReference>
<dbReference type="GO" id="GO:0030435">
    <property type="term" value="P:sporulation resulting in formation of a cellular spore"/>
    <property type="evidence" value="ECO:0007669"/>
    <property type="project" value="UniProtKB-KW"/>
</dbReference>
<evidence type="ECO:0000313" key="9">
    <source>
        <dbReference type="EMBL" id="CEJ90201.1"/>
    </source>
</evidence>
<dbReference type="STRING" id="1531966.A0A0A1SZH9"/>